<evidence type="ECO:0000313" key="2">
    <source>
        <dbReference type="EMBL" id="KAH8381456.1"/>
    </source>
</evidence>
<accession>A0AAD4PP83</accession>
<evidence type="ECO:0000259" key="1">
    <source>
        <dbReference type="PROSITE" id="PS50127"/>
    </source>
</evidence>
<reference evidence="2" key="1">
    <citation type="journal article" date="2021" name="Mol. Ecol. Resour.">
        <title>Phylogenomic analyses of the genus Drosophila reveals genomic signals of climate adaptation.</title>
        <authorList>
            <person name="Li F."/>
            <person name="Rane R.V."/>
            <person name="Luria V."/>
            <person name="Xiong Z."/>
            <person name="Chen J."/>
            <person name="Li Z."/>
            <person name="Catullo R.A."/>
            <person name="Griffin P.C."/>
            <person name="Schiffer M."/>
            <person name="Pearce S."/>
            <person name="Lee S.F."/>
            <person name="McElroy K."/>
            <person name="Stocker A."/>
            <person name="Shirriffs J."/>
            <person name="Cockerell F."/>
            <person name="Coppin C."/>
            <person name="Sgro C.M."/>
            <person name="Karger A."/>
            <person name="Cain J.W."/>
            <person name="Weber J.A."/>
            <person name="Santpere G."/>
            <person name="Kirschner M.W."/>
            <person name="Hoffmann A.A."/>
            <person name="Oakeshott J.G."/>
            <person name="Zhang G."/>
        </authorList>
    </citation>
    <scope>NUCLEOTIDE SEQUENCE</scope>
    <source>
        <strain evidence="2">BGI-SZ-2011g</strain>
    </source>
</reference>
<dbReference type="PROSITE" id="PS50127">
    <property type="entry name" value="UBC_2"/>
    <property type="match status" value="1"/>
</dbReference>
<name>A0AAD4PP83_9MUSC</name>
<dbReference type="Gene3D" id="3.10.110.10">
    <property type="entry name" value="Ubiquitin Conjugating Enzyme"/>
    <property type="match status" value="1"/>
</dbReference>
<keyword evidence="3" id="KW-1185">Reference proteome</keyword>
<dbReference type="InterPro" id="IPR050113">
    <property type="entry name" value="Ub_conjugating_enzyme"/>
</dbReference>
<evidence type="ECO:0000313" key="3">
    <source>
        <dbReference type="Proteomes" id="UP001200034"/>
    </source>
</evidence>
<dbReference type="Proteomes" id="UP001200034">
    <property type="component" value="Unassembled WGS sequence"/>
</dbReference>
<protein>
    <recommendedName>
        <fullName evidence="1">UBC core domain-containing protein</fullName>
    </recommendedName>
</protein>
<feature type="domain" description="UBC core" evidence="1">
    <location>
        <begin position="6"/>
        <end position="155"/>
    </location>
</feature>
<gene>
    <name evidence="2" type="ORF">KR093_004996</name>
</gene>
<dbReference type="AlphaFoldDB" id="A0AAD4PP83"/>
<sequence>MEEDTPAVLSLKREHNYWLKEDPHGFQACPTCNVNGSLNWKVWRCAVPGLKETPWEGGIYQLLLVFNEQYPNCPPKCVFDPTLFHPNVYPWGTLGVSPQSEGKPISIEQFLLDIQQLLSSPDINVPSQRVAHELFANDRVEYDKRVRLQASERALK</sequence>
<dbReference type="SUPFAM" id="SSF54495">
    <property type="entry name" value="UBC-like"/>
    <property type="match status" value="1"/>
</dbReference>
<dbReference type="InterPro" id="IPR016135">
    <property type="entry name" value="UBQ-conjugating_enzyme/RWD"/>
</dbReference>
<dbReference type="Pfam" id="PF00179">
    <property type="entry name" value="UQ_con"/>
    <property type="match status" value="1"/>
</dbReference>
<dbReference type="EMBL" id="JAJJHW010000824">
    <property type="protein sequence ID" value="KAH8381456.1"/>
    <property type="molecule type" value="Genomic_DNA"/>
</dbReference>
<proteinExistence type="predicted"/>
<dbReference type="SMART" id="SM00212">
    <property type="entry name" value="UBCc"/>
    <property type="match status" value="1"/>
</dbReference>
<comment type="caution">
    <text evidence="2">The sequence shown here is derived from an EMBL/GenBank/DDBJ whole genome shotgun (WGS) entry which is preliminary data.</text>
</comment>
<dbReference type="InterPro" id="IPR000608">
    <property type="entry name" value="UBC"/>
</dbReference>
<organism evidence="2 3">
    <name type="scientific">Drosophila rubida</name>
    <dbReference type="NCBI Taxonomy" id="30044"/>
    <lineage>
        <taxon>Eukaryota</taxon>
        <taxon>Metazoa</taxon>
        <taxon>Ecdysozoa</taxon>
        <taxon>Arthropoda</taxon>
        <taxon>Hexapoda</taxon>
        <taxon>Insecta</taxon>
        <taxon>Pterygota</taxon>
        <taxon>Neoptera</taxon>
        <taxon>Endopterygota</taxon>
        <taxon>Diptera</taxon>
        <taxon>Brachycera</taxon>
        <taxon>Muscomorpha</taxon>
        <taxon>Ephydroidea</taxon>
        <taxon>Drosophilidae</taxon>
        <taxon>Drosophila</taxon>
    </lineage>
</organism>
<dbReference type="PANTHER" id="PTHR24067">
    <property type="entry name" value="UBIQUITIN-CONJUGATING ENZYME E2"/>
    <property type="match status" value="1"/>
</dbReference>